<dbReference type="RefSeq" id="WP_184579942.1">
    <property type="nucleotide sequence ID" value="NZ_JACHJL010000033.1"/>
</dbReference>
<feature type="region of interest" description="Disordered" evidence="1">
    <location>
        <begin position="31"/>
        <end position="58"/>
    </location>
</feature>
<dbReference type="Proteomes" id="UP000588098">
    <property type="component" value="Unassembled WGS sequence"/>
</dbReference>
<evidence type="ECO:0000313" key="2">
    <source>
        <dbReference type="EMBL" id="MBB5940084.1"/>
    </source>
</evidence>
<dbReference type="AlphaFoldDB" id="A0A7W9QHJ1"/>
<accession>A0A7W9QHJ1</accession>
<evidence type="ECO:0000256" key="1">
    <source>
        <dbReference type="SAM" id="MobiDB-lite"/>
    </source>
</evidence>
<name>A0A7W9QHJ1_9ACTN</name>
<reference evidence="2 3" key="1">
    <citation type="submission" date="2020-08" db="EMBL/GenBank/DDBJ databases">
        <title>Genomic Encyclopedia of Type Strains, Phase III (KMG-III): the genomes of soil and plant-associated and newly described type strains.</title>
        <authorList>
            <person name="Whitman W."/>
        </authorList>
    </citation>
    <scope>NUCLEOTIDE SEQUENCE [LARGE SCALE GENOMIC DNA]</scope>
    <source>
        <strain evidence="2 3">CECT 8305</strain>
    </source>
</reference>
<feature type="compositionally biased region" description="Low complexity" evidence="1">
    <location>
        <begin position="35"/>
        <end position="52"/>
    </location>
</feature>
<organism evidence="2 3">
    <name type="scientific">Streptomyces zagrosensis</name>
    <dbReference type="NCBI Taxonomy" id="1042984"/>
    <lineage>
        <taxon>Bacteria</taxon>
        <taxon>Bacillati</taxon>
        <taxon>Actinomycetota</taxon>
        <taxon>Actinomycetes</taxon>
        <taxon>Kitasatosporales</taxon>
        <taxon>Streptomycetaceae</taxon>
        <taxon>Streptomyces</taxon>
    </lineage>
</organism>
<protein>
    <submittedName>
        <fullName evidence="2">Uncharacterized protein</fullName>
    </submittedName>
</protein>
<evidence type="ECO:0000313" key="3">
    <source>
        <dbReference type="Proteomes" id="UP000588098"/>
    </source>
</evidence>
<dbReference type="EMBL" id="JACHJL010000033">
    <property type="protein sequence ID" value="MBB5940084.1"/>
    <property type="molecule type" value="Genomic_DNA"/>
</dbReference>
<comment type="caution">
    <text evidence="2">The sequence shown here is derived from an EMBL/GenBank/DDBJ whole genome shotgun (WGS) entry which is preliminary data.</text>
</comment>
<keyword evidence="3" id="KW-1185">Reference proteome</keyword>
<gene>
    <name evidence="2" type="ORF">FHS42_007182</name>
</gene>
<proteinExistence type="predicted"/>
<sequence length="245" mass="26569">MTTDLATQHAARATLWIDVLRRQFPELLEELVPGRPSTATRPSAPRSPAARQARADRDRADRADILWNEQHGLSPIGGGAAPINLRVSDAIRDITDGVVELEEAVRDKLRLGRPPRAAVPDRLRRLTRLLDQVAQHPALAQHVLDESRRMARRCGAALGDAEALVRVTGRCPWCDSVSLRAFPAWRAVLCVNPGCRCTEQDCPCATNPGHRHSWAETAWARLAAVSGADAASIAALVNDAEAGDA</sequence>